<sequence>MNVERTGPVTCGQLSVLRSLESYGPTGQAVANLVSLWEVPPGAEVVHVVDAWQRLVALHESLRTTYVTDNGRPVQVVRAPHAVPVPSVEVAEATEAATRAVAAEWAAEPVDIHEGPPWRAFVAVHQGIPLYLVTVIHHIAADNGALHVLLHQFRRLVDGDVLGPQVSPVDLALSQRTDTEIARAASHWARNWGSFEPADRHHGDTSTRRRATIYSREGLSAAQAVSRRTGVSVQSILLAVGSLALARLKQRDRITLGLMTANRLHEPWASLVSSLNQCVPLPIRIDDDMSPDMFLRTTYHACMNAYLHGCFDVDVLRDELNEGGHQETDPTYFSSHYNFLGQGDGEPSADSPARTTVAWRTSKQRIGPNFHLAAAVESGLFIGVGGSTEFLPGNLPAVLAASIEGGLMTLAENPPDSLRGLRLDPRRDIGGLEPSEVDADTPLASRHADASSLPGASTEAGVRRSNGKHYSQISIEGEDRG</sequence>
<name>A0AB39QAD6_9ACTN</name>
<evidence type="ECO:0000313" key="3">
    <source>
        <dbReference type="EMBL" id="XDQ40243.1"/>
    </source>
</evidence>
<dbReference type="GO" id="GO:0008610">
    <property type="term" value="P:lipid biosynthetic process"/>
    <property type="evidence" value="ECO:0007669"/>
    <property type="project" value="UniProtKB-ARBA"/>
</dbReference>
<proteinExistence type="predicted"/>
<feature type="domain" description="Condensation" evidence="2">
    <location>
        <begin position="44"/>
        <end position="330"/>
    </location>
</feature>
<feature type="compositionally biased region" description="Basic and acidic residues" evidence="1">
    <location>
        <begin position="419"/>
        <end position="430"/>
    </location>
</feature>
<dbReference type="GO" id="GO:0044550">
    <property type="term" value="P:secondary metabolite biosynthetic process"/>
    <property type="evidence" value="ECO:0007669"/>
    <property type="project" value="TreeGrafter"/>
</dbReference>
<dbReference type="InterPro" id="IPR023213">
    <property type="entry name" value="CAT-like_dom_sf"/>
</dbReference>
<evidence type="ECO:0000256" key="1">
    <source>
        <dbReference type="SAM" id="MobiDB-lite"/>
    </source>
</evidence>
<dbReference type="Gene3D" id="3.30.559.30">
    <property type="entry name" value="Nonribosomal peptide synthetase, condensation domain"/>
    <property type="match status" value="1"/>
</dbReference>
<dbReference type="InterPro" id="IPR001242">
    <property type="entry name" value="Condensation_dom"/>
</dbReference>
<dbReference type="EMBL" id="CP163439">
    <property type="protein sequence ID" value="XDQ40243.1"/>
    <property type="molecule type" value="Genomic_DNA"/>
</dbReference>
<dbReference type="Pfam" id="PF00668">
    <property type="entry name" value="Condensation"/>
    <property type="match status" value="1"/>
</dbReference>
<dbReference type="PANTHER" id="PTHR45527">
    <property type="entry name" value="NONRIBOSOMAL PEPTIDE SYNTHETASE"/>
    <property type="match status" value="1"/>
</dbReference>
<gene>
    <name evidence="3" type="ORF">AB5J49_46805</name>
</gene>
<evidence type="ECO:0000259" key="2">
    <source>
        <dbReference type="Pfam" id="PF00668"/>
    </source>
</evidence>
<protein>
    <submittedName>
        <fullName evidence="3">Condensation domain-containing protein</fullName>
    </submittedName>
</protein>
<dbReference type="AlphaFoldDB" id="A0AB39QAD6"/>
<dbReference type="RefSeq" id="WP_369174949.1">
    <property type="nucleotide sequence ID" value="NZ_CP163439.1"/>
</dbReference>
<dbReference type="GO" id="GO:0005737">
    <property type="term" value="C:cytoplasm"/>
    <property type="evidence" value="ECO:0007669"/>
    <property type="project" value="TreeGrafter"/>
</dbReference>
<accession>A0AB39QAD6</accession>
<dbReference type="GO" id="GO:0043041">
    <property type="term" value="P:amino acid activation for nonribosomal peptide biosynthetic process"/>
    <property type="evidence" value="ECO:0007669"/>
    <property type="project" value="TreeGrafter"/>
</dbReference>
<dbReference type="PANTHER" id="PTHR45527:SF1">
    <property type="entry name" value="FATTY ACID SYNTHASE"/>
    <property type="match status" value="1"/>
</dbReference>
<dbReference type="SUPFAM" id="SSF52777">
    <property type="entry name" value="CoA-dependent acyltransferases"/>
    <property type="match status" value="2"/>
</dbReference>
<dbReference type="GO" id="GO:0003824">
    <property type="term" value="F:catalytic activity"/>
    <property type="evidence" value="ECO:0007669"/>
    <property type="project" value="InterPro"/>
</dbReference>
<reference evidence="3" key="1">
    <citation type="submission" date="2024-07" db="EMBL/GenBank/DDBJ databases">
        <authorList>
            <person name="Yu S.T."/>
        </authorList>
    </citation>
    <scope>NUCLEOTIDE SEQUENCE</scope>
    <source>
        <strain evidence="3">R28</strain>
    </source>
</reference>
<dbReference type="Gene3D" id="3.30.559.10">
    <property type="entry name" value="Chloramphenicol acetyltransferase-like domain"/>
    <property type="match status" value="1"/>
</dbReference>
<dbReference type="GO" id="GO:0031177">
    <property type="term" value="F:phosphopantetheine binding"/>
    <property type="evidence" value="ECO:0007669"/>
    <property type="project" value="TreeGrafter"/>
</dbReference>
<organism evidence="3">
    <name type="scientific">Streptomyces sp. R28</name>
    <dbReference type="NCBI Taxonomy" id="3238628"/>
    <lineage>
        <taxon>Bacteria</taxon>
        <taxon>Bacillati</taxon>
        <taxon>Actinomycetota</taxon>
        <taxon>Actinomycetes</taxon>
        <taxon>Kitasatosporales</taxon>
        <taxon>Streptomycetaceae</taxon>
        <taxon>Streptomyces</taxon>
    </lineage>
</organism>
<feature type="region of interest" description="Disordered" evidence="1">
    <location>
        <begin position="413"/>
        <end position="481"/>
    </location>
</feature>